<feature type="compositionally biased region" description="Basic and acidic residues" evidence="1">
    <location>
        <begin position="1"/>
        <end position="13"/>
    </location>
</feature>
<protein>
    <recommendedName>
        <fullName evidence="4">DDE-1 domain-containing protein</fullName>
    </recommendedName>
</protein>
<accession>A0AAE1FUK6</accession>
<evidence type="ECO:0000256" key="1">
    <source>
        <dbReference type="SAM" id="MobiDB-lite"/>
    </source>
</evidence>
<evidence type="ECO:0000313" key="2">
    <source>
        <dbReference type="EMBL" id="KAK3880665.1"/>
    </source>
</evidence>
<dbReference type="EMBL" id="JAWQEG010001301">
    <property type="protein sequence ID" value="KAK3880665.1"/>
    <property type="molecule type" value="Genomic_DNA"/>
</dbReference>
<evidence type="ECO:0008006" key="4">
    <source>
        <dbReference type="Google" id="ProtNLM"/>
    </source>
</evidence>
<keyword evidence="3" id="KW-1185">Reference proteome</keyword>
<sequence>MRVETDTSDELQKIIDNSESDREPTQTVTPGTPTATAPTGNVKSVKLFWKKFNIKQAVDFMVQAWNNLTPPTITHAWENLLPVAKQQQCEPTIQLQSALLVDALQSIRTVPAPGFEEVSESAVLNEFIQTSEKSVEQIISEELEEEEDNNMND</sequence>
<proteinExistence type="predicted"/>
<reference evidence="2" key="1">
    <citation type="submission" date="2023-10" db="EMBL/GenBank/DDBJ databases">
        <title>Genome assemblies of two species of porcelain crab, Petrolisthes cinctipes and Petrolisthes manimaculis (Anomura: Porcellanidae).</title>
        <authorList>
            <person name="Angst P."/>
        </authorList>
    </citation>
    <scope>NUCLEOTIDE SEQUENCE</scope>
    <source>
        <strain evidence="2">PB745_01</strain>
        <tissue evidence="2">Gill</tissue>
    </source>
</reference>
<dbReference type="AlphaFoldDB" id="A0AAE1FUK6"/>
<dbReference type="Proteomes" id="UP001286313">
    <property type="component" value="Unassembled WGS sequence"/>
</dbReference>
<gene>
    <name evidence="2" type="ORF">Pcinc_014823</name>
</gene>
<feature type="compositionally biased region" description="Low complexity" evidence="1">
    <location>
        <begin position="25"/>
        <end position="39"/>
    </location>
</feature>
<comment type="caution">
    <text evidence="2">The sequence shown here is derived from an EMBL/GenBank/DDBJ whole genome shotgun (WGS) entry which is preliminary data.</text>
</comment>
<organism evidence="2 3">
    <name type="scientific">Petrolisthes cinctipes</name>
    <name type="common">Flat porcelain crab</name>
    <dbReference type="NCBI Taxonomy" id="88211"/>
    <lineage>
        <taxon>Eukaryota</taxon>
        <taxon>Metazoa</taxon>
        <taxon>Ecdysozoa</taxon>
        <taxon>Arthropoda</taxon>
        <taxon>Crustacea</taxon>
        <taxon>Multicrustacea</taxon>
        <taxon>Malacostraca</taxon>
        <taxon>Eumalacostraca</taxon>
        <taxon>Eucarida</taxon>
        <taxon>Decapoda</taxon>
        <taxon>Pleocyemata</taxon>
        <taxon>Anomura</taxon>
        <taxon>Galatheoidea</taxon>
        <taxon>Porcellanidae</taxon>
        <taxon>Petrolisthes</taxon>
    </lineage>
</organism>
<feature type="region of interest" description="Disordered" evidence="1">
    <location>
        <begin position="1"/>
        <end position="39"/>
    </location>
</feature>
<name>A0AAE1FUK6_PETCI</name>
<evidence type="ECO:0000313" key="3">
    <source>
        <dbReference type="Proteomes" id="UP001286313"/>
    </source>
</evidence>